<dbReference type="InterPro" id="IPR000943">
    <property type="entry name" value="RNA_pol_sigma70"/>
</dbReference>
<comment type="caution">
    <text evidence="2">The sequence shown here is derived from an EMBL/GenBank/DDBJ whole genome shotgun (WGS) entry which is preliminary data.</text>
</comment>
<dbReference type="InterPro" id="IPR001387">
    <property type="entry name" value="Cro/C1-type_HTH"/>
</dbReference>
<dbReference type="EMBL" id="JACEQY010000008">
    <property type="protein sequence ID" value="MBA4861777.1"/>
    <property type="molecule type" value="Genomic_DNA"/>
</dbReference>
<dbReference type="GO" id="GO:0003677">
    <property type="term" value="F:DNA binding"/>
    <property type="evidence" value="ECO:0007669"/>
    <property type="project" value="InterPro"/>
</dbReference>
<proteinExistence type="predicted"/>
<feature type="domain" description="HTH cro/C1-type" evidence="1">
    <location>
        <begin position="45"/>
        <end position="98"/>
    </location>
</feature>
<organism evidence="2 3">
    <name type="scientific">Streptomyces himalayensis subsp. aureolus</name>
    <dbReference type="NCBI Taxonomy" id="2758039"/>
    <lineage>
        <taxon>Bacteria</taxon>
        <taxon>Bacillati</taxon>
        <taxon>Actinomycetota</taxon>
        <taxon>Actinomycetes</taxon>
        <taxon>Kitasatosporales</taxon>
        <taxon>Streptomycetaceae</taxon>
        <taxon>Streptomyces</taxon>
        <taxon>Streptomyces himalayensis</taxon>
    </lineage>
</organism>
<dbReference type="SUPFAM" id="SSF47413">
    <property type="entry name" value="lambda repressor-like DNA-binding domains"/>
    <property type="match status" value="1"/>
</dbReference>
<sequence>MKGRSWREVRAEAFERHPELDSAQARLDRARMRAENVARIRGHELAALRRDTGLTQKDVAAALGVSQARVSQIENGEVDSLDTLRAYAAALGGEVAVVIRRGDVSVQVA</sequence>
<dbReference type="PROSITE" id="PS00716">
    <property type="entry name" value="SIGMA70_2"/>
    <property type="match status" value="1"/>
</dbReference>
<dbReference type="Gene3D" id="1.10.260.40">
    <property type="entry name" value="lambda repressor-like DNA-binding domains"/>
    <property type="match status" value="1"/>
</dbReference>
<dbReference type="RefSeq" id="WP_181863725.1">
    <property type="nucleotide sequence ID" value="NZ_JACEQY010000008.1"/>
</dbReference>
<gene>
    <name evidence="2" type="ORF">H1V43_10340</name>
</gene>
<evidence type="ECO:0000313" key="2">
    <source>
        <dbReference type="EMBL" id="MBA4861777.1"/>
    </source>
</evidence>
<accession>A0A7W2CZ34</accession>
<dbReference type="Pfam" id="PF13560">
    <property type="entry name" value="HTH_31"/>
    <property type="match status" value="1"/>
</dbReference>
<keyword evidence="3" id="KW-1185">Reference proteome</keyword>
<dbReference type="GO" id="GO:0003700">
    <property type="term" value="F:DNA-binding transcription factor activity"/>
    <property type="evidence" value="ECO:0007669"/>
    <property type="project" value="InterPro"/>
</dbReference>
<evidence type="ECO:0000259" key="1">
    <source>
        <dbReference type="PROSITE" id="PS50943"/>
    </source>
</evidence>
<protein>
    <submittedName>
        <fullName evidence="2">Helix-turn-helix transcriptional regulator</fullName>
    </submittedName>
</protein>
<name>A0A7W2CZ34_9ACTN</name>
<dbReference type="InterPro" id="IPR010982">
    <property type="entry name" value="Lambda_DNA-bd_dom_sf"/>
</dbReference>
<dbReference type="AlphaFoldDB" id="A0A7W2CZ34"/>
<dbReference type="CDD" id="cd00093">
    <property type="entry name" value="HTH_XRE"/>
    <property type="match status" value="1"/>
</dbReference>
<dbReference type="GO" id="GO:0006352">
    <property type="term" value="P:DNA-templated transcription initiation"/>
    <property type="evidence" value="ECO:0007669"/>
    <property type="project" value="InterPro"/>
</dbReference>
<dbReference type="PROSITE" id="PS50943">
    <property type="entry name" value="HTH_CROC1"/>
    <property type="match status" value="1"/>
</dbReference>
<evidence type="ECO:0000313" key="3">
    <source>
        <dbReference type="Proteomes" id="UP000586976"/>
    </source>
</evidence>
<dbReference type="SMART" id="SM00530">
    <property type="entry name" value="HTH_XRE"/>
    <property type="match status" value="1"/>
</dbReference>
<reference evidence="2 3" key="1">
    <citation type="submission" date="2020-07" db="EMBL/GenBank/DDBJ databases">
        <title>Streptomyces isolated from Indian soil.</title>
        <authorList>
            <person name="Mandal S."/>
            <person name="Maiti P.K."/>
        </authorList>
    </citation>
    <scope>NUCLEOTIDE SEQUENCE [LARGE SCALE GENOMIC DNA]</scope>
    <source>
        <strain evidence="2 3">PSKA54</strain>
    </source>
</reference>
<dbReference type="Proteomes" id="UP000586976">
    <property type="component" value="Unassembled WGS sequence"/>
</dbReference>